<feature type="modified residue" description="4-aspartylphosphate" evidence="1">
    <location>
        <position position="53"/>
    </location>
</feature>
<comment type="caution">
    <text evidence="4">The sequence shown here is derived from an EMBL/GenBank/DDBJ whole genome shotgun (WGS) entry which is preliminary data.</text>
</comment>
<dbReference type="InterPro" id="IPR011006">
    <property type="entry name" value="CheY-like_superfamily"/>
</dbReference>
<dbReference type="AlphaFoldDB" id="A0A0W0S477"/>
<evidence type="ECO:0000256" key="2">
    <source>
        <dbReference type="SAM" id="MobiDB-lite"/>
    </source>
</evidence>
<proteinExistence type="predicted"/>
<gene>
    <name evidence="4" type="ORF">Lbru_2592</name>
</gene>
<feature type="compositionally biased region" description="Polar residues" evidence="2">
    <location>
        <begin position="137"/>
        <end position="146"/>
    </location>
</feature>
<dbReference type="GO" id="GO:0016301">
    <property type="term" value="F:kinase activity"/>
    <property type="evidence" value="ECO:0007669"/>
    <property type="project" value="UniProtKB-KW"/>
</dbReference>
<feature type="domain" description="Response regulatory" evidence="3">
    <location>
        <begin position="2"/>
        <end position="131"/>
    </location>
</feature>
<evidence type="ECO:0000313" key="4">
    <source>
        <dbReference type="EMBL" id="KTC78300.1"/>
    </source>
</evidence>
<feature type="region of interest" description="Disordered" evidence="2">
    <location>
        <begin position="137"/>
        <end position="159"/>
    </location>
</feature>
<dbReference type="SUPFAM" id="SSF52172">
    <property type="entry name" value="CheY-like"/>
    <property type="match status" value="1"/>
</dbReference>
<evidence type="ECO:0000256" key="1">
    <source>
        <dbReference type="PROSITE-ProRule" id="PRU00169"/>
    </source>
</evidence>
<dbReference type="PROSITE" id="PS50110">
    <property type="entry name" value="RESPONSE_REGULATORY"/>
    <property type="match status" value="1"/>
</dbReference>
<keyword evidence="1" id="KW-0597">Phosphoprotein</keyword>
<dbReference type="PATRIC" id="fig|29422.6.peg.2755"/>
<keyword evidence="5" id="KW-1185">Reference proteome</keyword>
<organism evidence="4 5">
    <name type="scientific">Legionella brunensis</name>
    <dbReference type="NCBI Taxonomy" id="29422"/>
    <lineage>
        <taxon>Bacteria</taxon>
        <taxon>Pseudomonadati</taxon>
        <taxon>Pseudomonadota</taxon>
        <taxon>Gammaproteobacteria</taxon>
        <taxon>Legionellales</taxon>
        <taxon>Legionellaceae</taxon>
        <taxon>Legionella</taxon>
    </lineage>
</organism>
<evidence type="ECO:0000313" key="5">
    <source>
        <dbReference type="Proteomes" id="UP000054742"/>
    </source>
</evidence>
<name>A0A0W0S477_9GAMM</name>
<sequence>MKIILVEDNFSLSYTMSNLLAKLDCEVKHFSTGEKAIEYFSDPDSSYDLVILDGNLAPTYLSGNSKICNGPEVAAVILRLNKKTPIIPWTDDAQMLIRFQKLFDLYEKGPIPQLKKPIVPSNLREVITSFINNNANLENEGSSQSRGRAFTSPPVLRKS</sequence>
<accession>A0A0W0S477</accession>
<dbReference type="RefSeq" id="WP_058442561.1">
    <property type="nucleotide sequence ID" value="NZ_CAAAHU010000004.1"/>
</dbReference>
<dbReference type="SMART" id="SM00448">
    <property type="entry name" value="REC"/>
    <property type="match status" value="1"/>
</dbReference>
<dbReference type="Proteomes" id="UP000054742">
    <property type="component" value="Unassembled WGS sequence"/>
</dbReference>
<protein>
    <submittedName>
        <fullName evidence="4">Two component sensor and regulator histidine kinase response regulator</fullName>
    </submittedName>
</protein>
<dbReference type="InterPro" id="IPR001789">
    <property type="entry name" value="Sig_transdc_resp-reg_receiver"/>
</dbReference>
<dbReference type="STRING" id="29422.Lbru_2592"/>
<reference evidence="4 5" key="1">
    <citation type="submission" date="2015-11" db="EMBL/GenBank/DDBJ databases">
        <title>Genomic analysis of 38 Legionella species identifies large and diverse effector repertoires.</title>
        <authorList>
            <person name="Burstein D."/>
            <person name="Amaro F."/>
            <person name="Zusman T."/>
            <person name="Lifshitz Z."/>
            <person name="Cohen O."/>
            <person name="Gilbert J.A."/>
            <person name="Pupko T."/>
            <person name="Shuman H.A."/>
            <person name="Segal G."/>
        </authorList>
    </citation>
    <scope>NUCLEOTIDE SEQUENCE [LARGE SCALE GENOMIC DNA]</scope>
    <source>
        <strain evidence="4 5">ATCC 43878</strain>
    </source>
</reference>
<dbReference type="Gene3D" id="3.40.50.2300">
    <property type="match status" value="1"/>
</dbReference>
<dbReference type="CDD" id="cd00156">
    <property type="entry name" value="REC"/>
    <property type="match status" value="1"/>
</dbReference>
<keyword evidence="4" id="KW-0808">Transferase</keyword>
<dbReference type="EMBL" id="LNXV01000033">
    <property type="protein sequence ID" value="KTC78300.1"/>
    <property type="molecule type" value="Genomic_DNA"/>
</dbReference>
<keyword evidence="4" id="KW-0418">Kinase</keyword>
<evidence type="ECO:0000259" key="3">
    <source>
        <dbReference type="PROSITE" id="PS50110"/>
    </source>
</evidence>
<dbReference type="Pfam" id="PF00072">
    <property type="entry name" value="Response_reg"/>
    <property type="match status" value="1"/>
</dbReference>
<dbReference type="GO" id="GO:0000160">
    <property type="term" value="P:phosphorelay signal transduction system"/>
    <property type="evidence" value="ECO:0007669"/>
    <property type="project" value="InterPro"/>
</dbReference>